<name>A0ABU1RYG7_9FLAO</name>
<dbReference type="InterPro" id="IPR005129">
    <property type="entry name" value="GTPase_ArgK"/>
</dbReference>
<dbReference type="NCBIfam" id="TIGR00750">
    <property type="entry name" value="lao"/>
    <property type="match status" value="1"/>
</dbReference>
<dbReference type="InterPro" id="IPR003593">
    <property type="entry name" value="AAA+_ATPase"/>
</dbReference>
<proteinExistence type="inferred from homology"/>
<dbReference type="Gene3D" id="3.40.50.300">
    <property type="entry name" value="P-loop containing nucleotide triphosphate hydrolases"/>
    <property type="match status" value="1"/>
</dbReference>
<dbReference type="PANTHER" id="PTHR23408:SF3">
    <property type="entry name" value="METHYLMALONIC ACIDURIA TYPE A PROTEIN, MITOCHONDRIAL"/>
    <property type="match status" value="1"/>
</dbReference>
<dbReference type="Pfam" id="PF03308">
    <property type="entry name" value="MeaB"/>
    <property type="match status" value="1"/>
</dbReference>
<dbReference type="PANTHER" id="PTHR23408">
    <property type="entry name" value="METHYLMALONYL-COA MUTASE"/>
    <property type="match status" value="1"/>
</dbReference>
<protein>
    <submittedName>
        <fullName evidence="3">LAO/AO transport system kinase</fullName>
        <ecNumber evidence="3">2.7.-.-</ecNumber>
    </submittedName>
</protein>
<dbReference type="EC" id="2.7.-.-" evidence="3"/>
<reference evidence="3 4" key="1">
    <citation type="submission" date="2023-07" db="EMBL/GenBank/DDBJ databases">
        <title>Sorghum-associated microbial communities from plants grown in Nebraska, USA.</title>
        <authorList>
            <person name="Schachtman D."/>
        </authorList>
    </citation>
    <scope>NUCLEOTIDE SEQUENCE [LARGE SCALE GENOMIC DNA]</scope>
    <source>
        <strain evidence="3 4">BE124</strain>
    </source>
</reference>
<feature type="domain" description="AAA+ ATPase" evidence="2">
    <location>
        <begin position="87"/>
        <end position="238"/>
    </location>
</feature>
<dbReference type="NCBIfam" id="NF006958">
    <property type="entry name" value="PRK09435.1"/>
    <property type="match status" value="1"/>
</dbReference>
<dbReference type="Gene3D" id="1.10.287.130">
    <property type="match status" value="1"/>
</dbReference>
<dbReference type="SMART" id="SM00382">
    <property type="entry name" value="AAA"/>
    <property type="match status" value="1"/>
</dbReference>
<evidence type="ECO:0000313" key="3">
    <source>
        <dbReference type="EMBL" id="MDR6843794.1"/>
    </source>
</evidence>
<keyword evidence="3" id="KW-0808">Transferase</keyword>
<evidence type="ECO:0000256" key="1">
    <source>
        <dbReference type="ARBA" id="ARBA00009625"/>
    </source>
</evidence>
<evidence type="ECO:0000313" key="4">
    <source>
        <dbReference type="Proteomes" id="UP001261871"/>
    </source>
</evidence>
<keyword evidence="3" id="KW-0418">Kinase</keyword>
<dbReference type="InterPro" id="IPR027417">
    <property type="entry name" value="P-loop_NTPase"/>
</dbReference>
<dbReference type="CDD" id="cd03114">
    <property type="entry name" value="MMAA-like"/>
    <property type="match status" value="1"/>
</dbReference>
<sequence length="362" mass="39631">MSIKKNNPSALNEKDGISPPEIISTSAIQQIKVSRKKQPSEKELIDGILEGNITALSRAITLIESTSITHLEKANNVINGCLPHANKSIRIGITGVPGVGKSTFVEAFGKHLTSLGKKVAVLAVDPSSTISHGSILGDKTRMEELVKDKNAFIRPSASGETLGGVARKTRETITLCEACGFDIILIETVGVGQSETAVHSMVDFFLLLKIAGAGDELQGIKRGIMEMADAIIINKADGDNIKKTQLAKVEFNRALHLFPAKKSGWIPTTATCSALTQEGIDSVWQTILNYLELVNSNHYFVEKRKEQNQFWMMESIDEKLKNHFYNQPNIIQLLDSTKKAVQNNEISPFAAAQILLDSYFKK</sequence>
<dbReference type="RefSeq" id="WP_310003538.1">
    <property type="nucleotide sequence ID" value="NZ_JAVDTX010000001.1"/>
</dbReference>
<dbReference type="Gene3D" id="1.20.5.170">
    <property type="match status" value="1"/>
</dbReference>
<dbReference type="GO" id="GO:0016301">
    <property type="term" value="F:kinase activity"/>
    <property type="evidence" value="ECO:0007669"/>
    <property type="project" value="UniProtKB-KW"/>
</dbReference>
<dbReference type="SUPFAM" id="SSF52540">
    <property type="entry name" value="P-loop containing nucleoside triphosphate hydrolases"/>
    <property type="match status" value="1"/>
</dbReference>
<keyword evidence="4" id="KW-1185">Reference proteome</keyword>
<evidence type="ECO:0000259" key="2">
    <source>
        <dbReference type="SMART" id="SM00382"/>
    </source>
</evidence>
<dbReference type="EMBL" id="JAVDTX010000001">
    <property type="protein sequence ID" value="MDR6843794.1"/>
    <property type="molecule type" value="Genomic_DNA"/>
</dbReference>
<comment type="caution">
    <text evidence="3">The sequence shown here is derived from an EMBL/GenBank/DDBJ whole genome shotgun (WGS) entry which is preliminary data.</text>
</comment>
<dbReference type="Proteomes" id="UP001261871">
    <property type="component" value="Unassembled WGS sequence"/>
</dbReference>
<gene>
    <name evidence="3" type="ORF">J2W95_000474</name>
</gene>
<accession>A0ABU1RYG7</accession>
<comment type="similarity">
    <text evidence="1">Belongs to the SIMIBI class G3E GTPase family. ArgK/MeaB subfamily.</text>
</comment>
<organism evidence="3 4">
    <name type="scientific">Flavobacterium granuli</name>
    <dbReference type="NCBI Taxonomy" id="280093"/>
    <lineage>
        <taxon>Bacteria</taxon>
        <taxon>Pseudomonadati</taxon>
        <taxon>Bacteroidota</taxon>
        <taxon>Flavobacteriia</taxon>
        <taxon>Flavobacteriales</taxon>
        <taxon>Flavobacteriaceae</taxon>
        <taxon>Flavobacterium</taxon>
    </lineage>
</organism>